<feature type="region of interest" description="Disordered" evidence="1">
    <location>
        <begin position="1"/>
        <end position="57"/>
    </location>
</feature>
<feature type="compositionally biased region" description="Basic and acidic residues" evidence="1">
    <location>
        <begin position="1"/>
        <end position="13"/>
    </location>
</feature>
<evidence type="ECO:0000256" key="1">
    <source>
        <dbReference type="SAM" id="MobiDB-lite"/>
    </source>
</evidence>
<dbReference type="EMBL" id="AC093180">
    <property type="protein sequence ID" value="AAL93072.1"/>
    <property type="molecule type" value="Genomic_DNA"/>
</dbReference>
<dbReference type="Proteomes" id="UP000000763">
    <property type="component" value="Chromosome 3"/>
</dbReference>
<dbReference type="AlphaFoldDB" id="Q10IX9"/>
<evidence type="ECO:0000313" key="2">
    <source>
        <dbReference type="EMBL" id="AAL93072.1"/>
    </source>
</evidence>
<protein>
    <submittedName>
        <fullName evidence="2">Uncharacterized protein</fullName>
    </submittedName>
</protein>
<name>Q10IX9_ORYSJ</name>
<organism evidence="2 3">
    <name type="scientific">Oryza sativa subsp. japonica</name>
    <name type="common">Rice</name>
    <dbReference type="NCBI Taxonomy" id="39947"/>
    <lineage>
        <taxon>Eukaryota</taxon>
        <taxon>Viridiplantae</taxon>
        <taxon>Streptophyta</taxon>
        <taxon>Embryophyta</taxon>
        <taxon>Tracheophyta</taxon>
        <taxon>Spermatophyta</taxon>
        <taxon>Magnoliopsida</taxon>
        <taxon>Liliopsida</taxon>
        <taxon>Poales</taxon>
        <taxon>Poaceae</taxon>
        <taxon>BOP clade</taxon>
        <taxon>Oryzoideae</taxon>
        <taxon>Oryzeae</taxon>
        <taxon>Oryzinae</taxon>
        <taxon>Oryza</taxon>
        <taxon>Oryza sativa</taxon>
    </lineage>
</organism>
<feature type="compositionally biased region" description="Polar residues" evidence="1">
    <location>
        <begin position="14"/>
        <end position="26"/>
    </location>
</feature>
<gene>
    <name evidence="2" type="ORF">OJ1004_D04.25</name>
</gene>
<feature type="compositionally biased region" description="Basic and acidic residues" evidence="1">
    <location>
        <begin position="27"/>
        <end position="43"/>
    </location>
</feature>
<proteinExistence type="predicted"/>
<accession>Q10IX9</accession>
<evidence type="ECO:0000313" key="3">
    <source>
        <dbReference type="Proteomes" id="UP000000763"/>
    </source>
</evidence>
<feature type="region of interest" description="Disordered" evidence="1">
    <location>
        <begin position="69"/>
        <end position="98"/>
    </location>
</feature>
<sequence length="98" mass="11194">MMIELHCRDDVDTSRWQQKQTGGEDQSATKEADGENRDIHEQQYNRPAIKAETPISNGEGKLVMTMMPFNGDEDVQPWRRRNQSTPNKAASNEDECAQ</sequence>
<reference evidence="3" key="1">
    <citation type="journal article" date="2005" name="Nature">
        <title>The map-based sequence of the rice genome.</title>
        <authorList>
            <consortium name="International rice genome sequencing project (IRGSP)"/>
            <person name="Matsumoto T."/>
            <person name="Wu J."/>
            <person name="Kanamori H."/>
            <person name="Katayose Y."/>
            <person name="Fujisawa M."/>
            <person name="Namiki N."/>
            <person name="Mizuno H."/>
            <person name="Yamamoto K."/>
            <person name="Antonio B.A."/>
            <person name="Baba T."/>
            <person name="Sakata K."/>
            <person name="Nagamura Y."/>
            <person name="Aoki H."/>
            <person name="Arikawa K."/>
            <person name="Arita K."/>
            <person name="Bito T."/>
            <person name="Chiden Y."/>
            <person name="Fujitsuka N."/>
            <person name="Fukunaka R."/>
            <person name="Hamada M."/>
            <person name="Harada C."/>
            <person name="Hayashi A."/>
            <person name="Hijishita S."/>
            <person name="Honda M."/>
            <person name="Hosokawa S."/>
            <person name="Ichikawa Y."/>
            <person name="Idonuma A."/>
            <person name="Iijima M."/>
            <person name="Ikeda M."/>
            <person name="Ikeno M."/>
            <person name="Ito K."/>
            <person name="Ito S."/>
            <person name="Ito T."/>
            <person name="Ito Y."/>
            <person name="Ito Y."/>
            <person name="Iwabuchi A."/>
            <person name="Kamiya K."/>
            <person name="Karasawa W."/>
            <person name="Kurita K."/>
            <person name="Katagiri S."/>
            <person name="Kikuta A."/>
            <person name="Kobayashi H."/>
            <person name="Kobayashi N."/>
            <person name="Machita K."/>
            <person name="Maehara T."/>
            <person name="Masukawa M."/>
            <person name="Mizubayashi T."/>
            <person name="Mukai Y."/>
            <person name="Nagasaki H."/>
            <person name="Nagata Y."/>
            <person name="Naito S."/>
            <person name="Nakashima M."/>
            <person name="Nakama Y."/>
            <person name="Nakamichi Y."/>
            <person name="Nakamura M."/>
            <person name="Meguro A."/>
            <person name="Negishi M."/>
            <person name="Ohta I."/>
            <person name="Ohta T."/>
            <person name="Okamoto M."/>
            <person name="Ono N."/>
            <person name="Saji S."/>
            <person name="Sakaguchi M."/>
            <person name="Sakai K."/>
            <person name="Shibata M."/>
            <person name="Shimokawa T."/>
            <person name="Song J."/>
            <person name="Takazaki Y."/>
            <person name="Terasawa K."/>
            <person name="Tsugane M."/>
            <person name="Tsuji K."/>
            <person name="Ueda S."/>
            <person name="Waki K."/>
            <person name="Yamagata H."/>
            <person name="Yamamoto M."/>
            <person name="Yamamoto S."/>
            <person name="Yamane H."/>
            <person name="Yoshiki S."/>
            <person name="Yoshihara R."/>
            <person name="Yukawa K."/>
            <person name="Zhong H."/>
            <person name="Yano M."/>
            <person name="Yuan Q."/>
            <person name="Ouyang S."/>
            <person name="Liu J."/>
            <person name="Jones K.M."/>
            <person name="Gansberger K."/>
            <person name="Moffat K."/>
            <person name="Hill J."/>
            <person name="Bera J."/>
            <person name="Fadrosh D."/>
            <person name="Jin S."/>
            <person name="Johri S."/>
            <person name="Kim M."/>
            <person name="Overton L."/>
            <person name="Reardon M."/>
            <person name="Tsitrin T."/>
            <person name="Vuong H."/>
            <person name="Weaver B."/>
            <person name="Ciecko A."/>
            <person name="Tallon L."/>
            <person name="Jackson J."/>
            <person name="Pai G."/>
            <person name="Aken S.V."/>
            <person name="Utterback T."/>
            <person name="Reidmuller S."/>
            <person name="Feldblyum T."/>
            <person name="Hsiao J."/>
            <person name="Zismann V."/>
            <person name="Iobst S."/>
            <person name="de Vazeille A.R."/>
            <person name="Buell C.R."/>
            <person name="Ying K."/>
            <person name="Li Y."/>
            <person name="Lu T."/>
            <person name="Huang Y."/>
            <person name="Zhao Q."/>
            <person name="Feng Q."/>
            <person name="Zhang L."/>
            <person name="Zhu J."/>
            <person name="Weng Q."/>
            <person name="Mu J."/>
            <person name="Lu Y."/>
            <person name="Fan D."/>
            <person name="Liu Y."/>
            <person name="Guan J."/>
            <person name="Zhang Y."/>
            <person name="Yu S."/>
            <person name="Liu X."/>
            <person name="Zhang Y."/>
            <person name="Hong G."/>
            <person name="Han B."/>
            <person name="Choisne N."/>
            <person name="Demange N."/>
            <person name="Orjeda G."/>
            <person name="Samain S."/>
            <person name="Cattolico L."/>
            <person name="Pelletier E."/>
            <person name="Couloux A."/>
            <person name="Segurens B."/>
            <person name="Wincker P."/>
            <person name="D'Hont A."/>
            <person name="Scarpelli C."/>
            <person name="Weissenbach J."/>
            <person name="Salanoubat M."/>
            <person name="Quetier F."/>
            <person name="Yu Y."/>
            <person name="Kim H.R."/>
            <person name="Rambo T."/>
            <person name="Currie J."/>
            <person name="Collura K."/>
            <person name="Luo M."/>
            <person name="Yang T."/>
            <person name="Ammiraju J.S.S."/>
            <person name="Engler F."/>
            <person name="Soderlund C."/>
            <person name="Wing R.A."/>
            <person name="Palmer L.E."/>
            <person name="de la Bastide M."/>
            <person name="Spiegel L."/>
            <person name="Nascimento L."/>
            <person name="Zutavern T."/>
            <person name="O'Shaughnessy A."/>
            <person name="Dike S."/>
            <person name="Dedhia N."/>
            <person name="Preston R."/>
            <person name="Balija V."/>
            <person name="McCombie W.R."/>
            <person name="Chow T."/>
            <person name="Chen H."/>
            <person name="Chung M."/>
            <person name="Chen C."/>
            <person name="Shaw J."/>
            <person name="Wu H."/>
            <person name="Hsiao K."/>
            <person name="Chao Y."/>
            <person name="Chu M."/>
            <person name="Cheng C."/>
            <person name="Hour A."/>
            <person name="Lee P."/>
            <person name="Lin S."/>
            <person name="Lin Y."/>
            <person name="Liou J."/>
            <person name="Liu S."/>
            <person name="Hsing Y."/>
            <person name="Raghuvanshi S."/>
            <person name="Mohanty A."/>
            <person name="Bharti A.K."/>
            <person name="Gaur A."/>
            <person name="Gupta V."/>
            <person name="Kumar D."/>
            <person name="Ravi V."/>
            <person name="Vij S."/>
            <person name="Kapur A."/>
            <person name="Khurana P."/>
            <person name="Khurana P."/>
            <person name="Khurana J.P."/>
            <person name="Tyagi A.K."/>
            <person name="Gaikwad K."/>
            <person name="Singh A."/>
            <person name="Dalal V."/>
            <person name="Srivastava S."/>
            <person name="Dixit A."/>
            <person name="Pal A.K."/>
            <person name="Ghazi I.A."/>
            <person name="Yadav M."/>
            <person name="Pandit A."/>
            <person name="Bhargava A."/>
            <person name="Sureshbabu K."/>
            <person name="Batra K."/>
            <person name="Sharma T.R."/>
            <person name="Mohapatra T."/>
            <person name="Singh N.K."/>
            <person name="Messing J."/>
            <person name="Nelson A.B."/>
            <person name="Fuks G."/>
            <person name="Kavchok S."/>
            <person name="Keizer G."/>
            <person name="Linton E."/>
            <person name="Llaca V."/>
            <person name="Song R."/>
            <person name="Tanyolac B."/>
            <person name="Young S."/>
            <person name="Ho-Il K."/>
            <person name="Hahn J.H."/>
            <person name="Sangsakoo G."/>
            <person name="Vanavichit A."/>
            <person name="de Mattos Luiz.A.T."/>
            <person name="Zimmer P.D."/>
            <person name="Malone G."/>
            <person name="Dellagostin O."/>
            <person name="de Oliveira A.C."/>
            <person name="Bevan M."/>
            <person name="Bancroft I."/>
            <person name="Minx P."/>
            <person name="Cordum H."/>
            <person name="Wilson R."/>
            <person name="Cheng Z."/>
            <person name="Jin W."/>
            <person name="Jiang J."/>
            <person name="Leong S.A."/>
            <person name="Iwama H."/>
            <person name="Gojobori T."/>
            <person name="Itoh T."/>
            <person name="Niimura Y."/>
            <person name="Fujii Y."/>
            <person name="Habara T."/>
            <person name="Sakai H."/>
            <person name="Sato Y."/>
            <person name="Wilson G."/>
            <person name="Kumar K."/>
            <person name="McCouch S."/>
            <person name="Juretic N."/>
            <person name="Hoen D."/>
            <person name="Wright S."/>
            <person name="Bruskiewich R."/>
            <person name="Bureau T."/>
            <person name="Miyao A."/>
            <person name="Hirochika H."/>
            <person name="Nishikawa T."/>
            <person name="Kadowaki K."/>
            <person name="Sugiura M."/>
            <person name="Burr B."/>
            <person name="Sasaki T."/>
        </authorList>
    </citation>
    <scope>NUCLEOTIDE SEQUENCE [LARGE SCALE GENOMIC DNA]</scope>
    <source>
        <strain evidence="3">cv. Nipponbare</strain>
    </source>
</reference>
<reference evidence="3" key="2">
    <citation type="journal article" date="2008" name="Nucleic Acids Res.">
        <title>The rice annotation project database (RAP-DB): 2008 update.</title>
        <authorList>
            <consortium name="The rice annotation project (RAP)"/>
        </authorList>
    </citation>
    <scope>GENOME REANNOTATION</scope>
    <source>
        <strain evidence="3">cv. Nipponbare</strain>
    </source>
</reference>